<accession>A0A1G6W5I0</accession>
<protein>
    <submittedName>
        <fullName evidence="2">Uncharacterized protein</fullName>
    </submittedName>
</protein>
<feature type="region of interest" description="Disordered" evidence="1">
    <location>
        <begin position="113"/>
        <end position="150"/>
    </location>
</feature>
<reference evidence="2 3" key="1">
    <citation type="submission" date="2016-10" db="EMBL/GenBank/DDBJ databases">
        <authorList>
            <person name="de Groot N.N."/>
        </authorList>
    </citation>
    <scope>NUCLEOTIDE SEQUENCE [LARGE SCALE GENOMIC DNA]</scope>
    <source>
        <strain evidence="2 3">JCM 11308</strain>
    </source>
</reference>
<evidence type="ECO:0000313" key="3">
    <source>
        <dbReference type="Proteomes" id="UP000199417"/>
    </source>
</evidence>
<dbReference type="EMBL" id="FNAB01000005">
    <property type="protein sequence ID" value="SDD60477.1"/>
    <property type="molecule type" value="Genomic_DNA"/>
</dbReference>
<evidence type="ECO:0000256" key="1">
    <source>
        <dbReference type="SAM" id="MobiDB-lite"/>
    </source>
</evidence>
<name>A0A1G6W5I0_9NOCA</name>
<organism evidence="2 3">
    <name type="scientific">Rhodococcus tukisamuensis</name>
    <dbReference type="NCBI Taxonomy" id="168276"/>
    <lineage>
        <taxon>Bacteria</taxon>
        <taxon>Bacillati</taxon>
        <taxon>Actinomycetota</taxon>
        <taxon>Actinomycetes</taxon>
        <taxon>Mycobacteriales</taxon>
        <taxon>Nocardiaceae</taxon>
        <taxon>Rhodococcus</taxon>
    </lineage>
</organism>
<feature type="compositionally biased region" description="Basic and acidic residues" evidence="1">
    <location>
        <begin position="119"/>
        <end position="135"/>
    </location>
</feature>
<dbReference type="Proteomes" id="UP000199417">
    <property type="component" value="Unassembled WGS sequence"/>
</dbReference>
<proteinExistence type="predicted"/>
<evidence type="ECO:0000313" key="2">
    <source>
        <dbReference type="EMBL" id="SDD60477.1"/>
    </source>
</evidence>
<dbReference type="STRING" id="168276.SAMN05444580_105243"/>
<sequence length="150" mass="15174">MTTSAPQGEVRARSEALRGGSTTFGDLHRRTDRLARAQADRDRLATGAQVSGSVEGFVDGAVSGGVGRFGSELPLGRIAAEAGVGAAGSASSAVVAGDGLFWQDVTSGRVEGAIGGTHDSIDAARRGEGRPRCDGRVTVPAGSARRNVEP</sequence>
<keyword evidence="3" id="KW-1185">Reference proteome</keyword>
<dbReference type="AlphaFoldDB" id="A0A1G6W5I0"/>
<gene>
    <name evidence="2" type="ORF">SAMN05444580_105243</name>
</gene>
<feature type="region of interest" description="Disordered" evidence="1">
    <location>
        <begin position="1"/>
        <end position="30"/>
    </location>
</feature>